<keyword evidence="4" id="KW-0804">Transcription</keyword>
<comment type="caution">
    <text evidence="6">The sequence shown here is derived from an EMBL/GenBank/DDBJ whole genome shotgun (WGS) entry which is preliminary data.</text>
</comment>
<dbReference type="Proteomes" id="UP001431019">
    <property type="component" value="Unassembled WGS sequence"/>
</dbReference>
<evidence type="ECO:0000256" key="4">
    <source>
        <dbReference type="ARBA" id="ARBA00023163"/>
    </source>
</evidence>
<dbReference type="SUPFAM" id="SSF53850">
    <property type="entry name" value="Periplasmic binding protein-like II"/>
    <property type="match status" value="1"/>
</dbReference>
<dbReference type="InterPro" id="IPR058163">
    <property type="entry name" value="LysR-type_TF_proteobact-type"/>
</dbReference>
<reference evidence="6 7" key="1">
    <citation type="submission" date="2021-11" db="EMBL/GenBank/DDBJ databases">
        <authorList>
            <person name="Oh E.-T."/>
            <person name="Kim S.-B."/>
        </authorList>
    </citation>
    <scope>NUCLEOTIDE SEQUENCE [LARGE SCALE GENOMIC DNA]</scope>
    <source>
        <strain evidence="6 7">MMS20-SJTR3</strain>
    </source>
</reference>
<dbReference type="Pfam" id="PF00126">
    <property type="entry name" value="HTH_1"/>
    <property type="match status" value="1"/>
</dbReference>
<evidence type="ECO:0000259" key="5">
    <source>
        <dbReference type="PROSITE" id="PS50931"/>
    </source>
</evidence>
<dbReference type="InterPro" id="IPR036390">
    <property type="entry name" value="WH_DNA-bd_sf"/>
</dbReference>
<dbReference type="Gene3D" id="1.10.10.10">
    <property type="entry name" value="Winged helix-like DNA-binding domain superfamily/Winged helix DNA-binding domain"/>
    <property type="match status" value="1"/>
</dbReference>
<accession>A0ABS8JSD7</accession>
<dbReference type="PANTHER" id="PTHR30537">
    <property type="entry name" value="HTH-TYPE TRANSCRIPTIONAL REGULATOR"/>
    <property type="match status" value="1"/>
</dbReference>
<dbReference type="Pfam" id="PF03466">
    <property type="entry name" value="LysR_substrate"/>
    <property type="match status" value="1"/>
</dbReference>
<dbReference type="CDD" id="cd08474">
    <property type="entry name" value="PBP2_CrgA_like_5"/>
    <property type="match status" value="1"/>
</dbReference>
<proteinExistence type="inferred from homology"/>
<evidence type="ECO:0000256" key="2">
    <source>
        <dbReference type="ARBA" id="ARBA00023015"/>
    </source>
</evidence>
<keyword evidence="7" id="KW-1185">Reference proteome</keyword>
<keyword evidence="2" id="KW-0805">Transcription regulation</keyword>
<dbReference type="PANTHER" id="PTHR30537:SF1">
    <property type="entry name" value="HTH-TYPE TRANSCRIPTIONAL REGULATOR PGRR"/>
    <property type="match status" value="1"/>
</dbReference>
<feature type="domain" description="HTH lysR-type" evidence="5">
    <location>
        <begin position="4"/>
        <end position="61"/>
    </location>
</feature>
<evidence type="ECO:0000313" key="6">
    <source>
        <dbReference type="EMBL" id="MCC8392792.1"/>
    </source>
</evidence>
<sequence length="303" mass="33399">MTKPTLADLTAFSAVAAHRSFRRAADALGVSRSSLSHAMLALERELGVRLLNRTTRSVAPTEAGEALLMRLGPVLRDLDEALDAVADSRGSPSGTLRINANESAARLLLRTVVPRYLKRFPRMELDLVAEGRLVDIVEKDFDAGVRLGESVPRDMVSVRVSDDLRFVVVASPSYLAGRVSPQVPDDLRGHDCIRQRLPSGKRYRWEFRKHGQEIVLDVPGALTLDSIGLMVEAASDGLGFAYVPESAARERLDDGRLHMVLEDWCPFIPGLCLYYPGHRHVPAGLRAFIDVLKEVKNSRTAVQ</sequence>
<dbReference type="Gene3D" id="3.40.190.290">
    <property type="match status" value="1"/>
</dbReference>
<dbReference type="InterPro" id="IPR000847">
    <property type="entry name" value="LysR_HTH_N"/>
</dbReference>
<dbReference type="InterPro" id="IPR036388">
    <property type="entry name" value="WH-like_DNA-bd_sf"/>
</dbReference>
<dbReference type="PROSITE" id="PS50931">
    <property type="entry name" value="HTH_LYSR"/>
    <property type="match status" value="1"/>
</dbReference>
<organism evidence="6 7">
    <name type="scientific">Paraburkholderia sejongensis</name>
    <dbReference type="NCBI Taxonomy" id="2886946"/>
    <lineage>
        <taxon>Bacteria</taxon>
        <taxon>Pseudomonadati</taxon>
        <taxon>Pseudomonadota</taxon>
        <taxon>Betaproteobacteria</taxon>
        <taxon>Burkholderiales</taxon>
        <taxon>Burkholderiaceae</taxon>
        <taxon>Paraburkholderia</taxon>
    </lineage>
</organism>
<protein>
    <submittedName>
        <fullName evidence="6">LysR family transcriptional regulator</fullName>
    </submittedName>
</protein>
<dbReference type="EMBL" id="JAJITD010000004">
    <property type="protein sequence ID" value="MCC8392792.1"/>
    <property type="molecule type" value="Genomic_DNA"/>
</dbReference>
<gene>
    <name evidence="6" type="ORF">LJ656_09340</name>
</gene>
<dbReference type="SUPFAM" id="SSF46785">
    <property type="entry name" value="Winged helix' DNA-binding domain"/>
    <property type="match status" value="1"/>
</dbReference>
<evidence type="ECO:0000256" key="3">
    <source>
        <dbReference type="ARBA" id="ARBA00023125"/>
    </source>
</evidence>
<name>A0ABS8JSD7_9BURK</name>
<dbReference type="RefSeq" id="WP_230509002.1">
    <property type="nucleotide sequence ID" value="NZ_JAJITD010000004.1"/>
</dbReference>
<dbReference type="InterPro" id="IPR005119">
    <property type="entry name" value="LysR_subst-bd"/>
</dbReference>
<evidence type="ECO:0000256" key="1">
    <source>
        <dbReference type="ARBA" id="ARBA00009437"/>
    </source>
</evidence>
<evidence type="ECO:0000313" key="7">
    <source>
        <dbReference type="Proteomes" id="UP001431019"/>
    </source>
</evidence>
<keyword evidence="3" id="KW-0238">DNA-binding</keyword>
<comment type="similarity">
    <text evidence="1">Belongs to the LysR transcriptional regulatory family.</text>
</comment>